<evidence type="ECO:0000256" key="3">
    <source>
        <dbReference type="ARBA" id="ARBA00022833"/>
    </source>
</evidence>
<gene>
    <name evidence="6" type="ORF">PEVE_00008201</name>
</gene>
<dbReference type="InterPro" id="IPR001841">
    <property type="entry name" value="Znf_RING"/>
</dbReference>
<dbReference type="SUPFAM" id="SSF57850">
    <property type="entry name" value="RING/U-box"/>
    <property type="match status" value="1"/>
</dbReference>
<evidence type="ECO:0000313" key="6">
    <source>
        <dbReference type="EMBL" id="CAH3172086.1"/>
    </source>
</evidence>
<dbReference type="PANTHER" id="PTHR10131">
    <property type="entry name" value="TNF RECEPTOR ASSOCIATED FACTOR"/>
    <property type="match status" value="1"/>
</dbReference>
<evidence type="ECO:0000256" key="4">
    <source>
        <dbReference type="PROSITE-ProRule" id="PRU00175"/>
    </source>
</evidence>
<dbReference type="Gene3D" id="3.30.40.10">
    <property type="entry name" value="Zinc/RING finger domain, C3HC4 (zinc finger)"/>
    <property type="match status" value="1"/>
</dbReference>
<reference evidence="6 7" key="1">
    <citation type="submission" date="2022-05" db="EMBL/GenBank/DDBJ databases">
        <authorList>
            <consortium name="Genoscope - CEA"/>
            <person name="William W."/>
        </authorList>
    </citation>
    <scope>NUCLEOTIDE SEQUENCE [LARGE SCALE GENOMIC DNA]</scope>
</reference>
<protein>
    <recommendedName>
        <fullName evidence="5">RING-type domain-containing protein</fullName>
    </recommendedName>
</protein>
<dbReference type="InterPro" id="IPR017907">
    <property type="entry name" value="Znf_RING_CS"/>
</dbReference>
<dbReference type="EMBL" id="CALNXI010001558">
    <property type="protein sequence ID" value="CAH3172086.1"/>
    <property type="molecule type" value="Genomic_DNA"/>
</dbReference>
<organism evidence="6 7">
    <name type="scientific">Porites evermanni</name>
    <dbReference type="NCBI Taxonomy" id="104178"/>
    <lineage>
        <taxon>Eukaryota</taxon>
        <taxon>Metazoa</taxon>
        <taxon>Cnidaria</taxon>
        <taxon>Anthozoa</taxon>
        <taxon>Hexacorallia</taxon>
        <taxon>Scleractinia</taxon>
        <taxon>Fungiina</taxon>
        <taxon>Poritidae</taxon>
        <taxon>Porites</taxon>
    </lineage>
</organism>
<keyword evidence="3" id="KW-0862">Zinc</keyword>
<sequence>MAESLHNTQLPLGYDEEFVQEVEDDLVCLICHFPLRAPVQTRCGHRFCNACLEEHLRRYSLKLRFCSQSLMGTPLFTGDVFQWARFCNANYTKVQENII</sequence>
<dbReference type="Pfam" id="PF00097">
    <property type="entry name" value="zf-C3HC4"/>
    <property type="match status" value="1"/>
</dbReference>
<evidence type="ECO:0000256" key="2">
    <source>
        <dbReference type="ARBA" id="ARBA00022771"/>
    </source>
</evidence>
<dbReference type="InterPro" id="IPR013083">
    <property type="entry name" value="Znf_RING/FYVE/PHD"/>
</dbReference>
<keyword evidence="7" id="KW-1185">Reference proteome</keyword>
<feature type="domain" description="RING-type" evidence="5">
    <location>
        <begin position="28"/>
        <end position="66"/>
    </location>
</feature>
<comment type="caution">
    <text evidence="6">The sequence shown here is derived from an EMBL/GenBank/DDBJ whole genome shotgun (WGS) entry which is preliminary data.</text>
</comment>
<keyword evidence="1" id="KW-0479">Metal-binding</keyword>
<evidence type="ECO:0000256" key="1">
    <source>
        <dbReference type="ARBA" id="ARBA00022723"/>
    </source>
</evidence>
<evidence type="ECO:0000259" key="5">
    <source>
        <dbReference type="PROSITE" id="PS50089"/>
    </source>
</evidence>
<proteinExistence type="predicted"/>
<dbReference type="PANTHER" id="PTHR10131:SF94">
    <property type="entry name" value="TNF RECEPTOR-ASSOCIATED FACTOR 4"/>
    <property type="match status" value="1"/>
</dbReference>
<evidence type="ECO:0000313" key="7">
    <source>
        <dbReference type="Proteomes" id="UP001159427"/>
    </source>
</evidence>
<dbReference type="PROSITE" id="PS50089">
    <property type="entry name" value="ZF_RING_2"/>
    <property type="match status" value="1"/>
</dbReference>
<accession>A0ABN8QZN3</accession>
<keyword evidence="2 4" id="KW-0863">Zinc-finger</keyword>
<dbReference type="Proteomes" id="UP001159427">
    <property type="component" value="Unassembled WGS sequence"/>
</dbReference>
<dbReference type="InterPro" id="IPR018957">
    <property type="entry name" value="Znf_C3HC4_RING-type"/>
</dbReference>
<name>A0ABN8QZN3_9CNID</name>
<dbReference type="PROSITE" id="PS00518">
    <property type="entry name" value="ZF_RING_1"/>
    <property type="match status" value="1"/>
</dbReference>